<reference evidence="1" key="1">
    <citation type="submission" date="2019-10" db="EMBL/GenBank/DDBJ databases">
        <authorList>
            <person name="Soares A.E.R."/>
            <person name="Aleixo A."/>
            <person name="Schneider P."/>
            <person name="Miyaki C.Y."/>
            <person name="Schneider M.P."/>
            <person name="Mello C."/>
            <person name="Vasconcelos A.T.R."/>
        </authorList>
    </citation>
    <scope>NUCLEOTIDE SEQUENCE</scope>
    <source>
        <tissue evidence="1">Muscle</tissue>
    </source>
</reference>
<proteinExistence type="predicted"/>
<evidence type="ECO:0000313" key="2">
    <source>
        <dbReference type="Proteomes" id="UP001145742"/>
    </source>
</evidence>
<gene>
    <name evidence="1" type="ORF">WISP_112091</name>
</gene>
<dbReference type="Proteomes" id="UP001145742">
    <property type="component" value="Unassembled WGS sequence"/>
</dbReference>
<name>A0ABQ9CW66_9PASS</name>
<accession>A0ABQ9CW66</accession>
<protein>
    <submittedName>
        <fullName evidence="1">Uncharacterized protein</fullName>
    </submittedName>
</protein>
<comment type="caution">
    <text evidence="1">The sequence shown here is derived from an EMBL/GenBank/DDBJ whole genome shotgun (WGS) entry which is preliminary data.</text>
</comment>
<organism evidence="1 2">
    <name type="scientific">Willisornis vidua</name>
    <name type="common">Xingu scale-backed antbird</name>
    <dbReference type="NCBI Taxonomy" id="1566151"/>
    <lineage>
        <taxon>Eukaryota</taxon>
        <taxon>Metazoa</taxon>
        <taxon>Chordata</taxon>
        <taxon>Craniata</taxon>
        <taxon>Vertebrata</taxon>
        <taxon>Euteleostomi</taxon>
        <taxon>Archelosauria</taxon>
        <taxon>Archosauria</taxon>
        <taxon>Dinosauria</taxon>
        <taxon>Saurischia</taxon>
        <taxon>Theropoda</taxon>
        <taxon>Coelurosauria</taxon>
        <taxon>Aves</taxon>
        <taxon>Neognathae</taxon>
        <taxon>Neoaves</taxon>
        <taxon>Telluraves</taxon>
        <taxon>Australaves</taxon>
        <taxon>Passeriformes</taxon>
        <taxon>Thamnophilidae</taxon>
        <taxon>Willisornis</taxon>
    </lineage>
</organism>
<sequence>MGNRGDDPACNSRATDHEIYTLDLLLLAEISKYKCKAGDINKTLNEAPVSSECDQALCASDSQFGSASPCAPTGFQRISCAITLCKITVKDALDINLIISPASPQHAACKQFTLTLPVLEADLVQPVVVEPVVGLADGMKRDTGL</sequence>
<evidence type="ECO:0000313" key="1">
    <source>
        <dbReference type="EMBL" id="KAJ7409887.1"/>
    </source>
</evidence>
<keyword evidence="2" id="KW-1185">Reference proteome</keyword>
<dbReference type="EMBL" id="WHWB01034449">
    <property type="protein sequence ID" value="KAJ7409887.1"/>
    <property type="molecule type" value="Genomic_DNA"/>
</dbReference>